<organism evidence="2 3">
    <name type="scientific">Candidatus Doudnabacteria bacterium RIFCSPHIGHO2_01_FULL_46_14</name>
    <dbReference type="NCBI Taxonomy" id="1817824"/>
    <lineage>
        <taxon>Bacteria</taxon>
        <taxon>Candidatus Doudnaibacteriota</taxon>
    </lineage>
</organism>
<dbReference type="AlphaFoldDB" id="A0A1F5NMU4"/>
<dbReference type="Gene3D" id="3.90.550.10">
    <property type="entry name" value="Spore Coat Polysaccharide Biosynthesis Protein SpsA, Chain A"/>
    <property type="match status" value="1"/>
</dbReference>
<dbReference type="SUPFAM" id="SSF53448">
    <property type="entry name" value="Nucleotide-diphospho-sugar transferases"/>
    <property type="match status" value="1"/>
</dbReference>
<evidence type="ECO:0000313" key="2">
    <source>
        <dbReference type="EMBL" id="OGE78948.1"/>
    </source>
</evidence>
<proteinExistence type="predicted"/>
<dbReference type="InterPro" id="IPR001173">
    <property type="entry name" value="Glyco_trans_2-like"/>
</dbReference>
<dbReference type="PANTHER" id="PTHR48090:SF7">
    <property type="entry name" value="RFBJ PROTEIN"/>
    <property type="match status" value="1"/>
</dbReference>
<feature type="domain" description="Glycosyltransferase 2-like" evidence="1">
    <location>
        <begin position="10"/>
        <end position="172"/>
    </location>
</feature>
<protein>
    <recommendedName>
        <fullName evidence="1">Glycosyltransferase 2-like domain-containing protein</fullName>
    </recommendedName>
</protein>
<evidence type="ECO:0000313" key="3">
    <source>
        <dbReference type="Proteomes" id="UP000176864"/>
    </source>
</evidence>
<sequence length="240" mass="26993">MPYKDKRIAVIMPAYNAAKTLVACYEAIPKDWADVVILVDDASSDNTVDEARSLPIVVVRHDQNLGYGGNQKTCYKTAIKYGADVVVMVHPDHQYDPSFIPEMIRLIVDEGVAAVFGSRMMTPGGALAGGMPKWKYFVNILLTKIGNFVLGTRLTELHSGFRAYRTDIFREIDIERNSDSFVFDTQIIIQLVAHKIGIWEIPITTRYFKESSQVGFSQGIPYGLGILWSLFLYKTGLRKF</sequence>
<name>A0A1F5NMU4_9BACT</name>
<dbReference type="InterPro" id="IPR029044">
    <property type="entry name" value="Nucleotide-diphossugar_trans"/>
</dbReference>
<dbReference type="Proteomes" id="UP000176864">
    <property type="component" value="Unassembled WGS sequence"/>
</dbReference>
<comment type="caution">
    <text evidence="2">The sequence shown here is derived from an EMBL/GenBank/DDBJ whole genome shotgun (WGS) entry which is preliminary data.</text>
</comment>
<evidence type="ECO:0000259" key="1">
    <source>
        <dbReference type="Pfam" id="PF00535"/>
    </source>
</evidence>
<dbReference type="CDD" id="cd04179">
    <property type="entry name" value="DPM_DPG-synthase_like"/>
    <property type="match status" value="1"/>
</dbReference>
<dbReference type="Pfam" id="PF00535">
    <property type="entry name" value="Glycos_transf_2"/>
    <property type="match status" value="1"/>
</dbReference>
<gene>
    <name evidence="2" type="ORF">A2751_00190</name>
</gene>
<dbReference type="PANTHER" id="PTHR48090">
    <property type="entry name" value="UNDECAPRENYL-PHOSPHATE 4-DEOXY-4-FORMAMIDO-L-ARABINOSE TRANSFERASE-RELATED"/>
    <property type="match status" value="1"/>
</dbReference>
<dbReference type="InterPro" id="IPR050256">
    <property type="entry name" value="Glycosyltransferase_2"/>
</dbReference>
<dbReference type="EMBL" id="MFEK01000011">
    <property type="protein sequence ID" value="OGE78948.1"/>
    <property type="molecule type" value="Genomic_DNA"/>
</dbReference>
<dbReference type="STRING" id="1817824.A2751_00190"/>
<accession>A0A1F5NMU4</accession>
<reference evidence="2 3" key="1">
    <citation type="journal article" date="2016" name="Nat. Commun.">
        <title>Thousands of microbial genomes shed light on interconnected biogeochemical processes in an aquifer system.</title>
        <authorList>
            <person name="Anantharaman K."/>
            <person name="Brown C.T."/>
            <person name="Hug L.A."/>
            <person name="Sharon I."/>
            <person name="Castelle C.J."/>
            <person name="Probst A.J."/>
            <person name="Thomas B.C."/>
            <person name="Singh A."/>
            <person name="Wilkins M.J."/>
            <person name="Karaoz U."/>
            <person name="Brodie E.L."/>
            <person name="Williams K.H."/>
            <person name="Hubbard S.S."/>
            <person name="Banfield J.F."/>
        </authorList>
    </citation>
    <scope>NUCLEOTIDE SEQUENCE [LARGE SCALE GENOMIC DNA]</scope>
</reference>